<reference evidence="1 2" key="1">
    <citation type="journal article" date="2007" name="Nature">
        <title>Evolution of genes and genomes on the Drosophila phylogeny.</title>
        <authorList>
            <consortium name="Drosophila 12 Genomes Consortium"/>
            <person name="Clark A.G."/>
            <person name="Eisen M.B."/>
            <person name="Smith D.R."/>
            <person name="Bergman C.M."/>
            <person name="Oliver B."/>
            <person name="Markow T.A."/>
            <person name="Kaufman T.C."/>
            <person name="Kellis M."/>
            <person name="Gelbart W."/>
            <person name="Iyer V.N."/>
            <person name="Pollard D.A."/>
            <person name="Sackton T.B."/>
            <person name="Larracuente A.M."/>
            <person name="Singh N.D."/>
            <person name="Abad J.P."/>
            <person name="Abt D.N."/>
            <person name="Adryan B."/>
            <person name="Aguade M."/>
            <person name="Akashi H."/>
            <person name="Anderson W.W."/>
            <person name="Aquadro C.F."/>
            <person name="Ardell D.H."/>
            <person name="Arguello R."/>
            <person name="Artieri C.G."/>
            <person name="Barbash D.A."/>
            <person name="Barker D."/>
            <person name="Barsanti P."/>
            <person name="Batterham P."/>
            <person name="Batzoglou S."/>
            <person name="Begun D."/>
            <person name="Bhutkar A."/>
            <person name="Blanco E."/>
            <person name="Bosak S.A."/>
            <person name="Bradley R.K."/>
            <person name="Brand A.D."/>
            <person name="Brent M.R."/>
            <person name="Brooks A.N."/>
            <person name="Brown R.H."/>
            <person name="Butlin R.K."/>
            <person name="Caggese C."/>
            <person name="Calvi B.R."/>
            <person name="Bernardo de Carvalho A."/>
            <person name="Caspi A."/>
            <person name="Castrezana S."/>
            <person name="Celniker S.E."/>
            <person name="Chang J.L."/>
            <person name="Chapple C."/>
            <person name="Chatterji S."/>
            <person name="Chinwalla A."/>
            <person name="Civetta A."/>
            <person name="Clifton S.W."/>
            <person name="Comeron J.M."/>
            <person name="Costello J.C."/>
            <person name="Coyne J.A."/>
            <person name="Daub J."/>
            <person name="David R.G."/>
            <person name="Delcher A.L."/>
            <person name="Delehaunty K."/>
            <person name="Do C.B."/>
            <person name="Ebling H."/>
            <person name="Edwards K."/>
            <person name="Eickbush T."/>
            <person name="Evans J.D."/>
            <person name="Filipski A."/>
            <person name="Findeiss S."/>
            <person name="Freyhult E."/>
            <person name="Fulton L."/>
            <person name="Fulton R."/>
            <person name="Garcia A.C."/>
            <person name="Gardiner A."/>
            <person name="Garfield D.A."/>
            <person name="Garvin B.E."/>
            <person name="Gibson G."/>
            <person name="Gilbert D."/>
            <person name="Gnerre S."/>
            <person name="Godfrey J."/>
            <person name="Good R."/>
            <person name="Gotea V."/>
            <person name="Gravely B."/>
            <person name="Greenberg A.J."/>
            <person name="Griffiths-Jones S."/>
            <person name="Gross S."/>
            <person name="Guigo R."/>
            <person name="Gustafson E.A."/>
            <person name="Haerty W."/>
            <person name="Hahn M.W."/>
            <person name="Halligan D.L."/>
            <person name="Halpern A.L."/>
            <person name="Halter G.M."/>
            <person name="Han M.V."/>
            <person name="Heger A."/>
            <person name="Hillier L."/>
            <person name="Hinrichs A.S."/>
            <person name="Holmes I."/>
            <person name="Hoskins R.A."/>
            <person name="Hubisz M.J."/>
            <person name="Hultmark D."/>
            <person name="Huntley M.A."/>
            <person name="Jaffe D.B."/>
            <person name="Jagadeeshan S."/>
            <person name="Jeck W.R."/>
            <person name="Johnson J."/>
            <person name="Jones C.D."/>
            <person name="Jordan W.C."/>
            <person name="Karpen G.H."/>
            <person name="Kataoka E."/>
            <person name="Keightley P.D."/>
            <person name="Kheradpour P."/>
            <person name="Kirkness E.F."/>
            <person name="Koerich L.B."/>
            <person name="Kristiansen K."/>
            <person name="Kudrna D."/>
            <person name="Kulathinal R.J."/>
            <person name="Kumar S."/>
            <person name="Kwok R."/>
            <person name="Lander E."/>
            <person name="Langley C.H."/>
            <person name="Lapoint R."/>
            <person name="Lazzaro B.P."/>
            <person name="Lee S.J."/>
            <person name="Levesque L."/>
            <person name="Li R."/>
            <person name="Lin C.F."/>
            <person name="Lin M.F."/>
            <person name="Lindblad-Toh K."/>
            <person name="Llopart A."/>
            <person name="Long M."/>
            <person name="Low L."/>
            <person name="Lozovsky E."/>
            <person name="Lu J."/>
            <person name="Luo M."/>
            <person name="Machado C.A."/>
            <person name="Makalowski W."/>
            <person name="Marzo M."/>
            <person name="Matsuda M."/>
            <person name="Matzkin L."/>
            <person name="McAllister B."/>
            <person name="McBride C.S."/>
            <person name="McKernan B."/>
            <person name="McKernan K."/>
            <person name="Mendez-Lago M."/>
            <person name="Minx P."/>
            <person name="Mollenhauer M.U."/>
            <person name="Montooth K."/>
            <person name="Mount S.M."/>
            <person name="Mu X."/>
            <person name="Myers E."/>
            <person name="Negre B."/>
            <person name="Newfeld S."/>
            <person name="Nielsen R."/>
            <person name="Noor M.A."/>
            <person name="O'Grady P."/>
            <person name="Pachter L."/>
            <person name="Papaceit M."/>
            <person name="Parisi M.J."/>
            <person name="Parisi M."/>
            <person name="Parts L."/>
            <person name="Pedersen J.S."/>
            <person name="Pesole G."/>
            <person name="Phillippy A.M."/>
            <person name="Ponting C.P."/>
            <person name="Pop M."/>
            <person name="Porcelli D."/>
            <person name="Powell J.R."/>
            <person name="Prohaska S."/>
            <person name="Pruitt K."/>
            <person name="Puig M."/>
            <person name="Quesneville H."/>
            <person name="Ram K.R."/>
            <person name="Rand D."/>
            <person name="Rasmussen M.D."/>
            <person name="Reed L.K."/>
            <person name="Reenan R."/>
            <person name="Reily A."/>
            <person name="Remington K.A."/>
            <person name="Rieger T.T."/>
            <person name="Ritchie M.G."/>
            <person name="Robin C."/>
            <person name="Rogers Y.H."/>
            <person name="Rohde C."/>
            <person name="Rozas J."/>
            <person name="Rubenfield M.J."/>
            <person name="Ruiz A."/>
            <person name="Russo S."/>
            <person name="Salzberg S.L."/>
            <person name="Sanchez-Gracia A."/>
            <person name="Saranga D.J."/>
            <person name="Sato H."/>
            <person name="Schaeffer S.W."/>
            <person name="Schatz M.C."/>
            <person name="Schlenke T."/>
            <person name="Schwartz R."/>
            <person name="Segarra C."/>
            <person name="Singh R.S."/>
            <person name="Sirot L."/>
            <person name="Sirota M."/>
            <person name="Sisneros N.B."/>
            <person name="Smith C.D."/>
            <person name="Smith T.F."/>
            <person name="Spieth J."/>
            <person name="Stage D.E."/>
            <person name="Stark A."/>
            <person name="Stephan W."/>
            <person name="Strausberg R.L."/>
            <person name="Strempel S."/>
            <person name="Sturgill D."/>
            <person name="Sutton G."/>
            <person name="Sutton G.G."/>
            <person name="Tao W."/>
            <person name="Teichmann S."/>
            <person name="Tobari Y.N."/>
            <person name="Tomimura Y."/>
            <person name="Tsolas J.M."/>
            <person name="Valente V.L."/>
            <person name="Venter E."/>
            <person name="Venter J.C."/>
            <person name="Vicario S."/>
            <person name="Vieira F.G."/>
            <person name="Vilella A.J."/>
            <person name="Villasante A."/>
            <person name="Walenz B."/>
            <person name="Wang J."/>
            <person name="Wasserman M."/>
            <person name="Watts T."/>
            <person name="Wilson D."/>
            <person name="Wilson R.K."/>
            <person name="Wing R.A."/>
            <person name="Wolfner M.F."/>
            <person name="Wong A."/>
            <person name="Wong G.K."/>
            <person name="Wu C.I."/>
            <person name="Wu G."/>
            <person name="Yamamoto D."/>
            <person name="Yang H.P."/>
            <person name="Yang S.P."/>
            <person name="Yorke J.A."/>
            <person name="Yoshida K."/>
            <person name="Zdobnov E."/>
            <person name="Zhang P."/>
            <person name="Zhang Y."/>
            <person name="Zimin A.V."/>
            <person name="Baldwin J."/>
            <person name="Abdouelleil A."/>
            <person name="Abdulkadir J."/>
            <person name="Abebe A."/>
            <person name="Abera B."/>
            <person name="Abreu J."/>
            <person name="Acer S.C."/>
            <person name="Aftuck L."/>
            <person name="Alexander A."/>
            <person name="An P."/>
            <person name="Anderson E."/>
            <person name="Anderson S."/>
            <person name="Arachi H."/>
            <person name="Azer M."/>
            <person name="Bachantsang P."/>
            <person name="Barry A."/>
            <person name="Bayul T."/>
            <person name="Berlin A."/>
            <person name="Bessette D."/>
            <person name="Bloom T."/>
            <person name="Blye J."/>
            <person name="Boguslavskiy L."/>
            <person name="Bonnet C."/>
            <person name="Boukhgalter B."/>
            <person name="Bourzgui I."/>
            <person name="Brown A."/>
            <person name="Cahill P."/>
            <person name="Channer S."/>
            <person name="Cheshatsang Y."/>
            <person name="Chuda L."/>
            <person name="Citroen M."/>
            <person name="Collymore A."/>
            <person name="Cooke P."/>
            <person name="Costello M."/>
            <person name="D'Aco K."/>
            <person name="Daza R."/>
            <person name="De Haan G."/>
            <person name="DeGray S."/>
            <person name="DeMaso C."/>
            <person name="Dhargay N."/>
            <person name="Dooley K."/>
            <person name="Dooley E."/>
            <person name="Doricent M."/>
            <person name="Dorje P."/>
            <person name="Dorjee K."/>
            <person name="Dupes A."/>
            <person name="Elong R."/>
            <person name="Falk J."/>
            <person name="Farina A."/>
            <person name="Faro S."/>
            <person name="Ferguson D."/>
            <person name="Fisher S."/>
            <person name="Foley C.D."/>
            <person name="Franke A."/>
            <person name="Friedrich D."/>
            <person name="Gadbois L."/>
            <person name="Gearin G."/>
            <person name="Gearin C.R."/>
            <person name="Giannoukos G."/>
            <person name="Goode T."/>
            <person name="Graham J."/>
            <person name="Grandbois E."/>
            <person name="Grewal S."/>
            <person name="Gyaltsen K."/>
            <person name="Hafez N."/>
            <person name="Hagos B."/>
            <person name="Hall J."/>
            <person name="Henson C."/>
            <person name="Hollinger A."/>
            <person name="Honan T."/>
            <person name="Huard M.D."/>
            <person name="Hughes L."/>
            <person name="Hurhula B."/>
            <person name="Husby M.E."/>
            <person name="Kamat A."/>
            <person name="Kanga B."/>
            <person name="Kashin S."/>
            <person name="Khazanovich D."/>
            <person name="Kisner P."/>
            <person name="Lance K."/>
            <person name="Lara M."/>
            <person name="Lee W."/>
            <person name="Lennon N."/>
            <person name="Letendre F."/>
            <person name="LeVine R."/>
            <person name="Lipovsky A."/>
            <person name="Liu X."/>
            <person name="Liu J."/>
            <person name="Liu S."/>
            <person name="Lokyitsang T."/>
            <person name="Lokyitsang Y."/>
            <person name="Lubonja R."/>
            <person name="Lui A."/>
            <person name="MacDonald P."/>
            <person name="Magnisalis V."/>
            <person name="Maru K."/>
            <person name="Matthews C."/>
            <person name="McCusker W."/>
            <person name="McDonough S."/>
            <person name="Mehta T."/>
            <person name="Meldrim J."/>
            <person name="Meneus L."/>
            <person name="Mihai O."/>
            <person name="Mihalev A."/>
            <person name="Mihova T."/>
            <person name="Mittelman R."/>
            <person name="Mlenga V."/>
            <person name="Montmayeur A."/>
            <person name="Mulrain L."/>
            <person name="Navidi A."/>
            <person name="Naylor J."/>
            <person name="Negash T."/>
            <person name="Nguyen T."/>
            <person name="Nguyen N."/>
            <person name="Nicol R."/>
            <person name="Norbu C."/>
            <person name="Norbu N."/>
            <person name="Novod N."/>
            <person name="O'Neill B."/>
            <person name="Osman S."/>
            <person name="Markiewicz E."/>
            <person name="Oyono O.L."/>
            <person name="Patti C."/>
            <person name="Phunkhang P."/>
            <person name="Pierre F."/>
            <person name="Priest M."/>
            <person name="Raghuraman S."/>
            <person name="Rege F."/>
            <person name="Reyes R."/>
            <person name="Rise C."/>
            <person name="Rogov P."/>
            <person name="Ross K."/>
            <person name="Ryan E."/>
            <person name="Settipalli S."/>
            <person name="Shea T."/>
            <person name="Sherpa N."/>
            <person name="Shi L."/>
            <person name="Shih D."/>
            <person name="Sparrow T."/>
            <person name="Spaulding J."/>
            <person name="Stalker J."/>
            <person name="Stange-Thomann N."/>
            <person name="Stavropoulos S."/>
            <person name="Stone C."/>
            <person name="Strader C."/>
            <person name="Tesfaye S."/>
            <person name="Thomson T."/>
            <person name="Thoulutsang Y."/>
            <person name="Thoulutsang D."/>
            <person name="Topham K."/>
            <person name="Topping I."/>
            <person name="Tsamla T."/>
            <person name="Vassiliev H."/>
            <person name="Vo A."/>
            <person name="Wangchuk T."/>
            <person name="Wangdi T."/>
            <person name="Weiand M."/>
            <person name="Wilkinson J."/>
            <person name="Wilson A."/>
            <person name="Yadav S."/>
            <person name="Young G."/>
            <person name="Yu Q."/>
            <person name="Zembek L."/>
            <person name="Zhong D."/>
            <person name="Zimmer A."/>
            <person name="Zwirko Z."/>
            <person name="Jaffe D.B."/>
            <person name="Alvarez P."/>
            <person name="Brockman W."/>
            <person name="Butler J."/>
            <person name="Chin C."/>
            <person name="Gnerre S."/>
            <person name="Grabherr M."/>
            <person name="Kleber M."/>
            <person name="Mauceli E."/>
            <person name="MacCallum I."/>
        </authorList>
    </citation>
    <scope>NUCLEOTIDE SEQUENCE [LARGE SCALE GENOMIC DNA]</scope>
    <source>
        <strain evidence="2">Tucson 15287-2541.00</strain>
    </source>
</reference>
<dbReference type="STRING" id="7222.B4JUE7"/>
<dbReference type="Pfam" id="PF02995">
    <property type="entry name" value="DUF229"/>
    <property type="match status" value="1"/>
</dbReference>
<dbReference type="PhylomeDB" id="B4JUE7"/>
<organism evidence="2">
    <name type="scientific">Drosophila grimshawi</name>
    <name type="common">Hawaiian fruit fly</name>
    <name type="synonym">Idiomyia grimshawi</name>
    <dbReference type="NCBI Taxonomy" id="7222"/>
    <lineage>
        <taxon>Eukaryota</taxon>
        <taxon>Metazoa</taxon>
        <taxon>Ecdysozoa</taxon>
        <taxon>Arthropoda</taxon>
        <taxon>Hexapoda</taxon>
        <taxon>Insecta</taxon>
        <taxon>Pterygota</taxon>
        <taxon>Neoptera</taxon>
        <taxon>Endopterygota</taxon>
        <taxon>Diptera</taxon>
        <taxon>Brachycera</taxon>
        <taxon>Muscomorpha</taxon>
        <taxon>Ephydroidea</taxon>
        <taxon>Drosophilidae</taxon>
        <taxon>Drosophila</taxon>
        <taxon>Hawaiian Drosophila</taxon>
    </lineage>
</organism>
<evidence type="ECO:0000313" key="2">
    <source>
        <dbReference type="Proteomes" id="UP000001070"/>
    </source>
</evidence>
<dbReference type="HOGENOM" id="CLU_018076_2_0_1"/>
<dbReference type="OrthoDB" id="413313at2759"/>
<dbReference type="InterPro" id="IPR004245">
    <property type="entry name" value="DUF229"/>
</dbReference>
<dbReference type="Gene3D" id="3.40.720.10">
    <property type="entry name" value="Alkaline Phosphatase, subunit A"/>
    <property type="match status" value="1"/>
</dbReference>
<dbReference type="InterPro" id="IPR017850">
    <property type="entry name" value="Alkaline_phosphatase_core_sf"/>
</dbReference>
<dbReference type="AlphaFoldDB" id="B4JUE7"/>
<dbReference type="Proteomes" id="UP000001070">
    <property type="component" value="Unassembled WGS sequence"/>
</dbReference>
<sequence>MSKIKYHLIQTEVTLFGPNILDNYFVYTSHCRMPALNPFTKDVLKIFKKMQYATCDRSKVLLSVDYDDRIGRYKFHINDTNIKCCYRKVQRNGKGARADNDYKLASCEYFEQDSLVPQDVDAAVTECRRLKEKSLLQHAAFGFVQPKEQLMNNSFANDSLESESFESRPSVLLWGIDSMSRMNFERTMPLMFKYLREENWFELRGYNKMGDNTFPNLMALLTGFNSTRSYSVCRPTAVGGMDACPLMWKDYKKHGYVTAYAEDWGKFATFNYNKKGFAKPPTDYYPRPLMLAAEKELKKVVVSNIPYCLGHRHYAEYIYDFAIQFTKVYRNQSTFGMFWTNSFSHNNFMLPSSMDTKMLEYMRTLSESGVLEKSIVIFFSDHGMRFGPLRRLDSGFLEERMPIIYIWLPQWFKDKYPVFVHNLHSNRNRLTSPYDIYATLKHILQLETPLAELPRPEGCPSCHSLFHEVAETRDCNDTGISAHWCTCHTFKYNSKSDNHIKEVAQQLIDATNDYLKSNNLTKLCQTLKLSNIESVQRKIGHEVKEYESYLIRYEAEPENAIFEASASWHNNTRKMSIHVPDISRLDSYRKISECIEDNIAKKFCICFPETLRRH</sequence>
<dbReference type="FunFam" id="3.40.720.10:FF:000017">
    <property type="entry name" value="Predicted protein"/>
    <property type="match status" value="1"/>
</dbReference>
<protein>
    <submittedName>
        <fullName evidence="1">GH17274</fullName>
    </submittedName>
</protein>
<gene>
    <name evidence="1" type="primary">Dgri\GH17274</name>
    <name evidence="1" type="ORF">Dgri_GH17274</name>
</gene>
<name>B4JUE7_DROGR</name>
<proteinExistence type="predicted"/>
<dbReference type="eggNOG" id="ENOG502QRYZ">
    <property type="taxonomic scope" value="Eukaryota"/>
</dbReference>
<keyword evidence="2" id="KW-1185">Reference proteome</keyword>
<dbReference type="CDD" id="cd16021">
    <property type="entry name" value="ALP_like"/>
    <property type="match status" value="1"/>
</dbReference>
<dbReference type="PANTHER" id="PTHR10974">
    <property type="entry name" value="FI08016P-RELATED"/>
    <property type="match status" value="1"/>
</dbReference>
<evidence type="ECO:0000313" key="1">
    <source>
        <dbReference type="EMBL" id="EDV91117.1"/>
    </source>
</evidence>
<dbReference type="GO" id="GO:0005615">
    <property type="term" value="C:extracellular space"/>
    <property type="evidence" value="ECO:0007669"/>
    <property type="project" value="TreeGrafter"/>
</dbReference>
<dbReference type="EMBL" id="CH916374">
    <property type="protein sequence ID" value="EDV91117.1"/>
    <property type="molecule type" value="Genomic_DNA"/>
</dbReference>
<dbReference type="PANTHER" id="PTHR10974:SF9">
    <property type="entry name" value="DUF229 DOMAIN CONTAINING PROTEIN-RELATED"/>
    <property type="match status" value="1"/>
</dbReference>
<dbReference type="InParanoid" id="B4JUE7"/>
<dbReference type="SUPFAM" id="SSF53649">
    <property type="entry name" value="Alkaline phosphatase-like"/>
    <property type="match status" value="1"/>
</dbReference>
<dbReference type="OMA" id="RMPVIYI"/>
<accession>B4JUE7</accession>